<feature type="compositionally biased region" description="Polar residues" evidence="2">
    <location>
        <begin position="276"/>
        <end position="289"/>
    </location>
</feature>
<dbReference type="EMBL" id="CAJNNW010034876">
    <property type="protein sequence ID" value="CAE8724359.1"/>
    <property type="molecule type" value="Genomic_DNA"/>
</dbReference>
<proteinExistence type="predicted"/>
<feature type="compositionally biased region" description="Polar residues" evidence="2">
    <location>
        <begin position="315"/>
        <end position="327"/>
    </location>
</feature>
<dbReference type="AlphaFoldDB" id="A0A813LHV4"/>
<evidence type="ECO:0000256" key="1">
    <source>
        <dbReference type="PROSITE-ProRule" id="PRU00175"/>
    </source>
</evidence>
<evidence type="ECO:0000313" key="4">
    <source>
        <dbReference type="EMBL" id="CAE8724359.1"/>
    </source>
</evidence>
<feature type="region of interest" description="Disordered" evidence="2">
    <location>
        <begin position="190"/>
        <end position="327"/>
    </location>
</feature>
<organism evidence="4 5">
    <name type="scientific">Polarella glacialis</name>
    <name type="common">Dinoflagellate</name>
    <dbReference type="NCBI Taxonomy" id="89957"/>
    <lineage>
        <taxon>Eukaryota</taxon>
        <taxon>Sar</taxon>
        <taxon>Alveolata</taxon>
        <taxon>Dinophyceae</taxon>
        <taxon>Suessiales</taxon>
        <taxon>Suessiaceae</taxon>
        <taxon>Polarella</taxon>
    </lineage>
</organism>
<dbReference type="PROSITE" id="PS50089">
    <property type="entry name" value="ZF_RING_2"/>
    <property type="match status" value="1"/>
</dbReference>
<keyword evidence="1" id="KW-0479">Metal-binding</keyword>
<sequence length="327" mass="35287">MAAGSSCPICREAILSESFPTVCGKCHQALHEECLQTGLVTDSRCPLCRTDLASAGYSLRGEVHHPERRRLSEQMRTAAFPTALFQELHEVVAGINVLHDQVQRHVRNPALIAGDVVHSAAVLTRRARALAAQVFSVPGLPQEVMDRLQQILADLWPILERIVGIVDTLLVESRARDQLAELDARLRAARDSARSAVPRSRQPRRSAPAPAAPRRPPPVRRRPAAATRAVPVRKRPAASISAAKRTKPVKAVQLKQTRKITAAAGSKRAAAKTTSRSRVAKTTSRSRVATSGKRAGQKVAACSSGKRPAAASRKVSASSGTTVRKKR</sequence>
<feature type="compositionally biased region" description="Low complexity" evidence="2">
    <location>
        <begin position="194"/>
        <end position="209"/>
    </location>
</feature>
<feature type="domain" description="RING-type" evidence="3">
    <location>
        <begin position="7"/>
        <end position="49"/>
    </location>
</feature>
<evidence type="ECO:0000256" key="2">
    <source>
        <dbReference type="SAM" id="MobiDB-lite"/>
    </source>
</evidence>
<evidence type="ECO:0000313" key="5">
    <source>
        <dbReference type="Proteomes" id="UP000626109"/>
    </source>
</evidence>
<evidence type="ECO:0000259" key="3">
    <source>
        <dbReference type="PROSITE" id="PS50089"/>
    </source>
</evidence>
<keyword evidence="1" id="KW-0862">Zinc</keyword>
<reference evidence="4" key="1">
    <citation type="submission" date="2021-02" db="EMBL/GenBank/DDBJ databases">
        <authorList>
            <person name="Dougan E. K."/>
            <person name="Rhodes N."/>
            <person name="Thang M."/>
            <person name="Chan C."/>
        </authorList>
    </citation>
    <scope>NUCLEOTIDE SEQUENCE</scope>
</reference>
<accession>A0A813LHV4</accession>
<comment type="caution">
    <text evidence="4">The sequence shown here is derived from an EMBL/GenBank/DDBJ whole genome shotgun (WGS) entry which is preliminary data.</text>
</comment>
<dbReference type="SUPFAM" id="SSF57850">
    <property type="entry name" value="RING/U-box"/>
    <property type="match status" value="1"/>
</dbReference>
<name>A0A813LHV4_POLGL</name>
<dbReference type="Pfam" id="PF13639">
    <property type="entry name" value="zf-RING_2"/>
    <property type="match status" value="1"/>
</dbReference>
<feature type="compositionally biased region" description="Low complexity" evidence="2">
    <location>
        <begin position="259"/>
        <end position="274"/>
    </location>
</feature>
<dbReference type="GO" id="GO:0008270">
    <property type="term" value="F:zinc ion binding"/>
    <property type="evidence" value="ECO:0007669"/>
    <property type="project" value="UniProtKB-KW"/>
</dbReference>
<dbReference type="InterPro" id="IPR001841">
    <property type="entry name" value="Znf_RING"/>
</dbReference>
<keyword evidence="1" id="KW-0863">Zinc-finger</keyword>
<dbReference type="Gene3D" id="3.30.40.10">
    <property type="entry name" value="Zinc/RING finger domain, C3HC4 (zinc finger)"/>
    <property type="match status" value="1"/>
</dbReference>
<gene>
    <name evidence="4" type="ORF">PGLA2088_LOCUS43679</name>
</gene>
<dbReference type="Proteomes" id="UP000626109">
    <property type="component" value="Unassembled WGS sequence"/>
</dbReference>
<protein>
    <recommendedName>
        <fullName evidence="3">RING-type domain-containing protein</fullName>
    </recommendedName>
</protein>
<dbReference type="InterPro" id="IPR013083">
    <property type="entry name" value="Znf_RING/FYVE/PHD"/>
</dbReference>